<name>A0AC34G7K0_9BILA</name>
<organism evidence="1 2">
    <name type="scientific">Panagrolaimus sp. ES5</name>
    <dbReference type="NCBI Taxonomy" id="591445"/>
    <lineage>
        <taxon>Eukaryota</taxon>
        <taxon>Metazoa</taxon>
        <taxon>Ecdysozoa</taxon>
        <taxon>Nematoda</taxon>
        <taxon>Chromadorea</taxon>
        <taxon>Rhabditida</taxon>
        <taxon>Tylenchina</taxon>
        <taxon>Panagrolaimomorpha</taxon>
        <taxon>Panagrolaimoidea</taxon>
        <taxon>Panagrolaimidae</taxon>
        <taxon>Panagrolaimus</taxon>
    </lineage>
</organism>
<reference evidence="2" key="1">
    <citation type="submission" date="2022-11" db="UniProtKB">
        <authorList>
            <consortium name="WormBaseParasite"/>
        </authorList>
    </citation>
    <scope>IDENTIFICATION</scope>
</reference>
<evidence type="ECO:0000313" key="2">
    <source>
        <dbReference type="WBParaSite" id="ES5_v2.g25652.t1"/>
    </source>
</evidence>
<protein>
    <submittedName>
        <fullName evidence="2">C3H1-type domain-containing protein</fullName>
    </submittedName>
</protein>
<proteinExistence type="predicted"/>
<dbReference type="Proteomes" id="UP000887579">
    <property type="component" value="Unplaced"/>
</dbReference>
<evidence type="ECO:0000313" key="1">
    <source>
        <dbReference type="Proteomes" id="UP000887579"/>
    </source>
</evidence>
<dbReference type="WBParaSite" id="ES5_v2.g25652.t1">
    <property type="protein sequence ID" value="ES5_v2.g25652.t1"/>
    <property type="gene ID" value="ES5_v2.g25652"/>
</dbReference>
<sequence length="338" mass="37257">MSGEESDIAKRLIAKLLQFTLPGQVELPLNWVVEGPVEADIVSNVVCDDTIDTVKISSDRGEFSSSQVENTEDENLEDGELLEDDNGDGSIEKENVYSASPSDTLTDFMITSDNDTIDWDKKRSGSKSLKGPGKRQKLDGLICKFFREGKCRKGDSCSFSHNASDSHRIPVLCKGYILGTCGKTFKCQFLHGEHPCKAFHFNHCNSLKCRFSHQTLDDYTRPIFEQALKDEEDAIAAASANTVVPRSPPFSLSPSKNICPASSPPTFSSQPFSKSTNHVMPTNQNSLSYNKNAFRKSSAPYYNKRPSKSISTIPYQNVTVDSLLADIALNIPNSSQCC</sequence>
<accession>A0AC34G7K0</accession>